<sequence length="909" mass="101569">MALSKSPVPPDAQHYLVCGTDNCKKNCQFYCNYCHQPLCKQCRDDHQTIPETKNHKVVHYKQRKRQIPVEKCKIHPTKDIDLLCEECQIPLCSKCTATKEHRGHVFTDLEVVFAEKCSLCHTEIAKIRSYFEPTCQDLKKETARDVTEIKKTMEGIRTSMKAEAETVKKLVDTVTSDQLKQVDKIEQSLLKILSGQNKKIDDYINYLNDLISTFYGYLSPSDIENLTFALKSENLMIQPMPETFKPVPPVFSAGQYSKEDVEKLLGRITVPNTKPENRKIKPIETASTQLKLTGKQRKQDKEKPGVKQTLSLSSSLTKVREYKVPGVGGVYHISLGKSGRLWVSDVYGNFVQADLQGNQLQKIQTSGGSEGFHAVTQDGDLIYTDRDNKVINRITPGNTLTEFIKTGDWRPLSIHSSHINGDILVGMRKDREAKVTRYNKTGTEIQNIQRDNKGQELYITPRYITENINGDVCVSDYNKNAVVVVDKSGQHRFSYTGQGSEFELFGICSNELGHILLCDRISNTVHLLDQDGQFLSLLLTPQQGVEHPRSVCVDDENNLWYKRSVGSELALYYLLSNIRLAEIPGGLDTLVGGSNAVGLGVVLSSSIYITYCLAMYYHMYGGYINTLTIRTQKGNNTAIDRWKLSGNQDITYCLNMYYHMYGGYINTLTIRTQKGNNTAIDHWKLSGNQGDAWHHLSGVTLSLDSPKKIIIEATKGANYEGDIAIDSIKLLPLADLADTGHNFFLTGVSSKVLSNPFFYLGSARMDISLTDKMSLVFSTGSTPSSSTGPTAAHRGLYYKFIETSSGAVGDKAILESSRAFQVKTYCLTMYYHMYGATINTLTIRTKNGNNAAIDRWTLSGNQGDVWHHLSGVNLPLDSQTKIIVEATKGSSITGDIAIDYVELWPFACP</sequence>
<organism evidence="1">
    <name type="scientific">Magallana gigas</name>
    <name type="common">Pacific oyster</name>
    <name type="synonym">Crassostrea gigas</name>
    <dbReference type="NCBI Taxonomy" id="29159"/>
    <lineage>
        <taxon>Eukaryota</taxon>
        <taxon>Metazoa</taxon>
        <taxon>Spiralia</taxon>
        <taxon>Lophotrochozoa</taxon>
        <taxon>Mollusca</taxon>
        <taxon>Bivalvia</taxon>
        <taxon>Autobranchia</taxon>
        <taxon>Pteriomorphia</taxon>
        <taxon>Ostreida</taxon>
        <taxon>Ostreoidea</taxon>
        <taxon>Ostreidae</taxon>
        <taxon>Magallana</taxon>
    </lineage>
</organism>
<dbReference type="GO" id="GO:0008270">
    <property type="term" value="F:zinc ion binding"/>
    <property type="evidence" value="ECO:0007669"/>
    <property type="project" value="InterPro"/>
</dbReference>
<dbReference type="InterPro" id="IPR000315">
    <property type="entry name" value="Znf_B-box"/>
</dbReference>
<dbReference type="PROSITE" id="PS50060">
    <property type="entry name" value="MAM_2"/>
    <property type="match status" value="2"/>
</dbReference>
<dbReference type="Gene3D" id="3.30.160.60">
    <property type="entry name" value="Classic Zinc Finger"/>
    <property type="match status" value="1"/>
</dbReference>
<dbReference type="InterPro" id="IPR000998">
    <property type="entry name" value="MAM_dom"/>
</dbReference>
<protein>
    <submittedName>
        <fullName evidence="1">MAM domain-containing glycosylphosphatidylinositol anchor protein 1</fullName>
    </submittedName>
</protein>
<dbReference type="InterPro" id="IPR051560">
    <property type="entry name" value="MAM_domain-containing"/>
</dbReference>
<name>K1QNY0_MAGGI</name>
<dbReference type="CDD" id="cd06263">
    <property type="entry name" value="MAM"/>
    <property type="match status" value="2"/>
</dbReference>
<dbReference type="PROSITE" id="PS50119">
    <property type="entry name" value="ZF_BBOX"/>
    <property type="match status" value="2"/>
</dbReference>
<dbReference type="InterPro" id="IPR013320">
    <property type="entry name" value="ConA-like_dom_sf"/>
</dbReference>
<dbReference type="InterPro" id="IPR011042">
    <property type="entry name" value="6-blade_b-propeller_TolB-like"/>
</dbReference>
<dbReference type="Gene3D" id="2.60.120.200">
    <property type="match status" value="2"/>
</dbReference>
<dbReference type="InParanoid" id="K1QNY0"/>
<dbReference type="PANTHER" id="PTHR23282:SF147">
    <property type="entry name" value="MAM DOMAIN-CONTAINING PROTEIN"/>
    <property type="match status" value="1"/>
</dbReference>
<dbReference type="Pfam" id="PF00629">
    <property type="entry name" value="MAM"/>
    <property type="match status" value="2"/>
</dbReference>
<dbReference type="SUPFAM" id="SSF63829">
    <property type="entry name" value="Calcium-dependent phosphotriesterase"/>
    <property type="match status" value="1"/>
</dbReference>
<evidence type="ECO:0000313" key="1">
    <source>
        <dbReference type="EMBL" id="EKC35598.1"/>
    </source>
</evidence>
<dbReference type="SUPFAM" id="SSF49899">
    <property type="entry name" value="Concanavalin A-like lectins/glucanases"/>
    <property type="match status" value="2"/>
</dbReference>
<proteinExistence type="predicted"/>
<dbReference type="GO" id="GO:0016020">
    <property type="term" value="C:membrane"/>
    <property type="evidence" value="ECO:0007669"/>
    <property type="project" value="InterPro"/>
</dbReference>
<reference evidence="1" key="1">
    <citation type="journal article" date="2012" name="Nature">
        <title>The oyster genome reveals stress adaptation and complexity of shell formation.</title>
        <authorList>
            <person name="Zhang G."/>
            <person name="Fang X."/>
            <person name="Guo X."/>
            <person name="Li L."/>
            <person name="Luo R."/>
            <person name="Xu F."/>
            <person name="Yang P."/>
            <person name="Zhang L."/>
            <person name="Wang X."/>
            <person name="Qi H."/>
            <person name="Xiong Z."/>
            <person name="Que H."/>
            <person name="Xie Y."/>
            <person name="Holland P.W."/>
            <person name="Paps J."/>
            <person name="Zhu Y."/>
            <person name="Wu F."/>
            <person name="Chen Y."/>
            <person name="Wang J."/>
            <person name="Peng C."/>
            <person name="Meng J."/>
            <person name="Yang L."/>
            <person name="Liu J."/>
            <person name="Wen B."/>
            <person name="Zhang N."/>
            <person name="Huang Z."/>
            <person name="Zhu Q."/>
            <person name="Feng Y."/>
            <person name="Mount A."/>
            <person name="Hedgecock D."/>
            <person name="Xu Z."/>
            <person name="Liu Y."/>
            <person name="Domazet-Loso T."/>
            <person name="Du Y."/>
            <person name="Sun X."/>
            <person name="Zhang S."/>
            <person name="Liu B."/>
            <person name="Cheng P."/>
            <person name="Jiang X."/>
            <person name="Li J."/>
            <person name="Fan D."/>
            <person name="Wang W."/>
            <person name="Fu W."/>
            <person name="Wang T."/>
            <person name="Wang B."/>
            <person name="Zhang J."/>
            <person name="Peng Z."/>
            <person name="Li Y."/>
            <person name="Li N."/>
            <person name="Wang J."/>
            <person name="Chen M."/>
            <person name="He Y."/>
            <person name="Tan F."/>
            <person name="Song X."/>
            <person name="Zheng Q."/>
            <person name="Huang R."/>
            <person name="Yang H."/>
            <person name="Du X."/>
            <person name="Chen L."/>
            <person name="Yang M."/>
            <person name="Gaffney P.M."/>
            <person name="Wang S."/>
            <person name="Luo L."/>
            <person name="She Z."/>
            <person name="Ming Y."/>
            <person name="Huang W."/>
            <person name="Zhang S."/>
            <person name="Huang B."/>
            <person name="Zhang Y."/>
            <person name="Qu T."/>
            <person name="Ni P."/>
            <person name="Miao G."/>
            <person name="Wang J."/>
            <person name="Wang Q."/>
            <person name="Steinberg C.E."/>
            <person name="Wang H."/>
            <person name="Li N."/>
            <person name="Qian L."/>
            <person name="Zhang G."/>
            <person name="Li Y."/>
            <person name="Yang H."/>
            <person name="Liu X."/>
            <person name="Wang J."/>
            <person name="Yin Y."/>
            <person name="Wang J."/>
        </authorList>
    </citation>
    <scope>NUCLEOTIDE SEQUENCE [LARGE SCALE GENOMIC DNA]</scope>
    <source>
        <strain evidence="1">05x7-T-G4-1.051#20</strain>
    </source>
</reference>
<accession>K1QNY0</accession>
<dbReference type="CDD" id="cd19814">
    <property type="entry name" value="Bbox1_RNF207-like"/>
    <property type="match status" value="1"/>
</dbReference>
<gene>
    <name evidence="1" type="ORF">CGI_10008575</name>
</gene>
<dbReference type="HOGENOM" id="CLU_319643_0_0_1"/>
<dbReference type="Gene3D" id="2.120.10.30">
    <property type="entry name" value="TolB, C-terminal domain"/>
    <property type="match status" value="1"/>
</dbReference>
<dbReference type="AlphaFoldDB" id="K1QNY0"/>
<dbReference type="Pfam" id="PF00643">
    <property type="entry name" value="zf-B_box"/>
    <property type="match status" value="1"/>
</dbReference>
<dbReference type="EMBL" id="JH817743">
    <property type="protein sequence ID" value="EKC35598.1"/>
    <property type="molecule type" value="Genomic_DNA"/>
</dbReference>
<dbReference type="SUPFAM" id="SSF57845">
    <property type="entry name" value="B-box zinc-binding domain"/>
    <property type="match status" value="1"/>
</dbReference>
<dbReference type="CDD" id="cd19756">
    <property type="entry name" value="Bbox2"/>
    <property type="match status" value="1"/>
</dbReference>
<dbReference type="SMART" id="SM00336">
    <property type="entry name" value="BBOX"/>
    <property type="match status" value="2"/>
</dbReference>
<dbReference type="SMART" id="SM00137">
    <property type="entry name" value="MAM"/>
    <property type="match status" value="1"/>
</dbReference>
<dbReference type="PANTHER" id="PTHR23282">
    <property type="entry name" value="APICAL ENDOSOMAL GLYCOPROTEIN PRECURSOR"/>
    <property type="match status" value="1"/>
</dbReference>